<dbReference type="EMBL" id="VSRR010041510">
    <property type="protein sequence ID" value="MPC75619.1"/>
    <property type="molecule type" value="Genomic_DNA"/>
</dbReference>
<keyword evidence="4" id="KW-1185">Reference proteome</keyword>
<reference evidence="3 4" key="1">
    <citation type="submission" date="2019-05" db="EMBL/GenBank/DDBJ databases">
        <title>Another draft genome of Portunus trituberculatus and its Hox gene families provides insights of decapod evolution.</title>
        <authorList>
            <person name="Jeong J.-H."/>
            <person name="Song I."/>
            <person name="Kim S."/>
            <person name="Choi T."/>
            <person name="Kim D."/>
            <person name="Ryu S."/>
            <person name="Kim W."/>
        </authorList>
    </citation>
    <scope>NUCLEOTIDE SEQUENCE [LARGE SCALE GENOMIC DNA]</scope>
    <source>
        <tissue evidence="3">Muscle</tissue>
    </source>
</reference>
<dbReference type="SUPFAM" id="SSF81321">
    <property type="entry name" value="Family A G protein-coupled receptor-like"/>
    <property type="match status" value="1"/>
</dbReference>
<evidence type="ECO:0000256" key="1">
    <source>
        <dbReference type="SAM" id="MobiDB-lite"/>
    </source>
</evidence>
<organism evidence="3 4">
    <name type="scientific">Portunus trituberculatus</name>
    <name type="common">Swimming crab</name>
    <name type="synonym">Neptunus trituberculatus</name>
    <dbReference type="NCBI Taxonomy" id="210409"/>
    <lineage>
        <taxon>Eukaryota</taxon>
        <taxon>Metazoa</taxon>
        <taxon>Ecdysozoa</taxon>
        <taxon>Arthropoda</taxon>
        <taxon>Crustacea</taxon>
        <taxon>Multicrustacea</taxon>
        <taxon>Malacostraca</taxon>
        <taxon>Eumalacostraca</taxon>
        <taxon>Eucarida</taxon>
        <taxon>Decapoda</taxon>
        <taxon>Pleocyemata</taxon>
        <taxon>Brachyura</taxon>
        <taxon>Eubrachyura</taxon>
        <taxon>Portunoidea</taxon>
        <taxon>Portunidae</taxon>
        <taxon>Portuninae</taxon>
        <taxon>Portunus</taxon>
    </lineage>
</organism>
<feature type="region of interest" description="Disordered" evidence="1">
    <location>
        <begin position="133"/>
        <end position="155"/>
    </location>
</feature>
<name>A0A5B7I151_PORTR</name>
<proteinExistence type="predicted"/>
<accession>A0A5B7I151</accession>
<dbReference type="OrthoDB" id="5975505at2759"/>
<keyword evidence="2" id="KW-0812">Transmembrane</keyword>
<dbReference type="AlphaFoldDB" id="A0A5B7I151"/>
<comment type="caution">
    <text evidence="3">The sequence shown here is derived from an EMBL/GenBank/DDBJ whole genome shotgun (WGS) entry which is preliminary data.</text>
</comment>
<evidence type="ECO:0000256" key="2">
    <source>
        <dbReference type="SAM" id="Phobius"/>
    </source>
</evidence>
<keyword evidence="3" id="KW-0675">Receptor</keyword>
<dbReference type="Gene3D" id="6.20.400.20">
    <property type="match status" value="1"/>
</dbReference>
<keyword evidence="2" id="KW-0472">Membrane</keyword>
<gene>
    <name evidence="3" type="primary">SIFaR_2</name>
    <name evidence="3" type="ORF">E2C01_070010</name>
</gene>
<sequence>MNTLGNTTRGILQGSFEGFAMPGRSQSEERVGNVHALQTTSVHHNPFFNLSGGESLSVDEEGDILVEQLSVNGSSVAGNESDYVWDADDLLYRHSLEIAVLLCFSYVLVFILGLVGNCFVIAVVFSAPHRASHRSFGSARDSTRCLEPTSTHHTN</sequence>
<dbReference type="Proteomes" id="UP000324222">
    <property type="component" value="Unassembled WGS sequence"/>
</dbReference>
<feature type="transmembrane region" description="Helical" evidence="2">
    <location>
        <begin position="98"/>
        <end position="125"/>
    </location>
</feature>
<keyword evidence="2" id="KW-1133">Transmembrane helix</keyword>
<protein>
    <submittedName>
        <fullName evidence="3">Neuropeptide SIFamide receptor</fullName>
    </submittedName>
</protein>
<evidence type="ECO:0000313" key="3">
    <source>
        <dbReference type="EMBL" id="MPC75619.1"/>
    </source>
</evidence>
<evidence type="ECO:0000313" key="4">
    <source>
        <dbReference type="Proteomes" id="UP000324222"/>
    </source>
</evidence>